<evidence type="ECO:0000313" key="4">
    <source>
        <dbReference type="Proteomes" id="UP000587760"/>
    </source>
</evidence>
<dbReference type="Gene3D" id="2.60.40.4070">
    <property type="match status" value="3"/>
</dbReference>
<evidence type="ECO:0000259" key="2">
    <source>
        <dbReference type="PROSITE" id="PS51123"/>
    </source>
</evidence>
<evidence type="ECO:0000256" key="1">
    <source>
        <dbReference type="PROSITE-ProRule" id="PRU00473"/>
    </source>
</evidence>
<keyword evidence="3" id="KW-0966">Cell projection</keyword>
<dbReference type="PROSITE" id="PS51123">
    <property type="entry name" value="OMPA_2"/>
    <property type="match status" value="1"/>
</dbReference>
<dbReference type="Gene3D" id="3.30.1330.60">
    <property type="entry name" value="OmpA-like domain"/>
    <property type="match status" value="1"/>
</dbReference>
<keyword evidence="3" id="KW-0969">Cilium</keyword>
<feature type="domain" description="OmpA-like" evidence="2">
    <location>
        <begin position="686"/>
        <end position="818"/>
    </location>
</feature>
<dbReference type="GO" id="GO:0016020">
    <property type="term" value="C:membrane"/>
    <property type="evidence" value="ECO:0007669"/>
    <property type="project" value="UniProtKB-UniRule"/>
</dbReference>
<dbReference type="Pfam" id="PF13860">
    <property type="entry name" value="FlgD_ig"/>
    <property type="match status" value="1"/>
</dbReference>
<dbReference type="EMBL" id="JACHGJ010000006">
    <property type="protein sequence ID" value="MBB6481337.1"/>
    <property type="molecule type" value="Genomic_DNA"/>
</dbReference>
<organism evidence="3 4">
    <name type="scientific">Spirochaeta isovalerica</name>
    <dbReference type="NCBI Taxonomy" id="150"/>
    <lineage>
        <taxon>Bacteria</taxon>
        <taxon>Pseudomonadati</taxon>
        <taxon>Spirochaetota</taxon>
        <taxon>Spirochaetia</taxon>
        <taxon>Spirochaetales</taxon>
        <taxon>Spirochaetaceae</taxon>
        <taxon>Spirochaeta</taxon>
    </lineage>
</organism>
<accession>A0A841RDM8</accession>
<dbReference type="InterPro" id="IPR036737">
    <property type="entry name" value="OmpA-like_sf"/>
</dbReference>
<protein>
    <submittedName>
        <fullName evidence="3">Flagellar hook assembly protein FlgD</fullName>
    </submittedName>
</protein>
<dbReference type="InterPro" id="IPR050330">
    <property type="entry name" value="Bact_OuterMem_StrucFunc"/>
</dbReference>
<name>A0A841RDM8_9SPIO</name>
<sequence>MKGIRFLFLFSVVSWFVVSCATYKGDIPLEGPWWEVRYISPANGDGIQVVAEFPLSMEYREGLALAGYRLSILDESDRTIWSETYGKSIPEGKKRITGRKTPLDLPETVRWNGTEDSGSFASDGSYVLKVDGWDYSGNTGSVIGFRIIVDNTPPSAEISIPYRKFSPNGDGNRDFLDIYQSGSGEDLWTGTLFNSQGEEIRIYNWTGLPYAFQWDGSDSQGNLIETGEYSYKLTSTDKAGNSSLFEETGLYMENRFFVISCDSNLSHFSPNGDGIKDTVSIKLGADNATDIASAQMNIINERGVVVRHFNLDSGSYEGLIIFDGKNDTGRLLPEGYYYAVYSVEYNNGNTPSVTSGALELDITPPRAVLSNSVRIFSPDGDGKSDSISINQTTSTEPVWKGAIVNQSGNSVKTHQWNDKAFSFSWDGLDDSGNPAPDGLYNYVLESTDPAGTSARFQSNPFTIDRRPTPIQLSNVTRVFSPNGDGFYDFAQWDMSQEIREGVISWSSSIQDESRETVFDYGVHQSGNIPESLTWNGMNKEGEIQEGKFFVVYSVEYEKGNLSRILSESPVILDLTPPSIQCRLTGLPFSPDGDGTNDSLVIEVDVTDNYAVDYWTAYILDPNDQVFMVLPSTLFTSGKYIWDGYSANGELIQSASDYTVKIVAEDSVGNEVAHTESLPTDILVLKEGNRLKISISSIYFKPFTAEYLDVEPQLADNNIRTLDRLAQVLQKYSSYKIRIEGHAVRVYWDKLDRWLKEENDVLLPLSANRAESIRDALIMRGIDGNRISTGGQGGYMPVVPHSDPINRWKNRRVEFILIK</sequence>
<dbReference type="SUPFAM" id="SSF103088">
    <property type="entry name" value="OmpA-like"/>
    <property type="match status" value="1"/>
</dbReference>
<dbReference type="AlphaFoldDB" id="A0A841RDM8"/>
<keyword evidence="1" id="KW-0472">Membrane</keyword>
<evidence type="ECO:0000313" key="3">
    <source>
        <dbReference type="EMBL" id="MBB6481337.1"/>
    </source>
</evidence>
<dbReference type="RefSeq" id="WP_184747590.1">
    <property type="nucleotide sequence ID" value="NZ_JACHGJ010000006.1"/>
</dbReference>
<dbReference type="Pfam" id="PF13585">
    <property type="entry name" value="CHU_C"/>
    <property type="match status" value="2"/>
</dbReference>
<dbReference type="PANTHER" id="PTHR30329:SF21">
    <property type="entry name" value="LIPOPROTEIN YIAD-RELATED"/>
    <property type="match status" value="1"/>
</dbReference>
<keyword evidence="4" id="KW-1185">Reference proteome</keyword>
<dbReference type="PROSITE" id="PS51257">
    <property type="entry name" value="PROKAR_LIPOPROTEIN"/>
    <property type="match status" value="1"/>
</dbReference>
<dbReference type="PANTHER" id="PTHR30329">
    <property type="entry name" value="STATOR ELEMENT OF FLAGELLAR MOTOR COMPLEX"/>
    <property type="match status" value="1"/>
</dbReference>
<reference evidence="3 4" key="1">
    <citation type="submission" date="2020-08" db="EMBL/GenBank/DDBJ databases">
        <title>Genomic Encyclopedia of Type Strains, Phase IV (KMG-IV): sequencing the most valuable type-strain genomes for metagenomic binning, comparative biology and taxonomic classification.</title>
        <authorList>
            <person name="Goeker M."/>
        </authorList>
    </citation>
    <scope>NUCLEOTIDE SEQUENCE [LARGE SCALE GENOMIC DNA]</scope>
    <source>
        <strain evidence="3 4">DSM 2461</strain>
    </source>
</reference>
<gene>
    <name evidence="3" type="ORF">HNR50_003017</name>
</gene>
<keyword evidence="3" id="KW-0282">Flagellum</keyword>
<dbReference type="Proteomes" id="UP000587760">
    <property type="component" value="Unassembled WGS sequence"/>
</dbReference>
<dbReference type="Pfam" id="PF00691">
    <property type="entry name" value="OmpA"/>
    <property type="match status" value="1"/>
</dbReference>
<dbReference type="InterPro" id="IPR025965">
    <property type="entry name" value="FlgD/Vpr_Ig-like"/>
</dbReference>
<proteinExistence type="predicted"/>
<dbReference type="CDD" id="cd07185">
    <property type="entry name" value="OmpA_C-like"/>
    <property type="match status" value="1"/>
</dbReference>
<dbReference type="InterPro" id="IPR006665">
    <property type="entry name" value="OmpA-like"/>
</dbReference>
<comment type="caution">
    <text evidence="3">The sequence shown here is derived from an EMBL/GenBank/DDBJ whole genome shotgun (WGS) entry which is preliminary data.</text>
</comment>